<evidence type="ECO:0000313" key="6">
    <source>
        <dbReference type="Proteomes" id="UP001149165"/>
    </source>
</evidence>
<dbReference type="CDD" id="cd06661">
    <property type="entry name" value="GGCT_like"/>
    <property type="match status" value="1"/>
</dbReference>
<name>A0A9W9KJE6_9EURO</name>
<dbReference type="Pfam" id="PF13772">
    <property type="entry name" value="AIG2_2"/>
    <property type="match status" value="1"/>
</dbReference>
<proteinExistence type="predicted"/>
<accession>A0A9W9KJE6</accession>
<dbReference type="EC" id="4.3.2.9" evidence="1"/>
<organism evidence="5 6">
    <name type="scientific">Penicillium angulare</name>
    <dbReference type="NCBI Taxonomy" id="116970"/>
    <lineage>
        <taxon>Eukaryota</taxon>
        <taxon>Fungi</taxon>
        <taxon>Dikarya</taxon>
        <taxon>Ascomycota</taxon>
        <taxon>Pezizomycotina</taxon>
        <taxon>Eurotiomycetes</taxon>
        <taxon>Eurotiomycetidae</taxon>
        <taxon>Eurotiales</taxon>
        <taxon>Aspergillaceae</taxon>
        <taxon>Penicillium</taxon>
    </lineage>
</organism>
<dbReference type="PANTHER" id="PTHR12935">
    <property type="entry name" value="GAMMA-GLUTAMYLCYCLOTRANSFERASE"/>
    <property type="match status" value="1"/>
</dbReference>
<keyword evidence="2" id="KW-0456">Lyase</keyword>
<keyword evidence="6" id="KW-1185">Reference proteome</keyword>
<protein>
    <recommendedName>
        <fullName evidence="1">gamma-glutamylcyclotransferase</fullName>
        <ecNumber evidence="1">4.3.2.9</ecNumber>
    </recommendedName>
</protein>
<dbReference type="Proteomes" id="UP001149165">
    <property type="component" value="Unassembled WGS sequence"/>
</dbReference>
<dbReference type="GO" id="GO:0003839">
    <property type="term" value="F:gamma-glutamylcyclotransferase activity"/>
    <property type="evidence" value="ECO:0007669"/>
    <property type="project" value="UniProtKB-EC"/>
</dbReference>
<dbReference type="InterPro" id="IPR017939">
    <property type="entry name" value="G-Glutamylcylcotransferase"/>
</dbReference>
<gene>
    <name evidence="5" type="ORF">N7456_004167</name>
</gene>
<reference evidence="5" key="1">
    <citation type="submission" date="2022-11" db="EMBL/GenBank/DDBJ databases">
        <authorList>
            <person name="Petersen C."/>
        </authorList>
    </citation>
    <scope>NUCLEOTIDE SEQUENCE</scope>
    <source>
        <strain evidence="5">IBT 30069</strain>
    </source>
</reference>
<dbReference type="Gene3D" id="3.10.490.10">
    <property type="entry name" value="Gamma-glutamyl cyclotransferase-like"/>
    <property type="match status" value="1"/>
</dbReference>
<dbReference type="InterPro" id="IPR013024">
    <property type="entry name" value="GGCT-like"/>
</dbReference>
<reference evidence="5" key="2">
    <citation type="journal article" date="2023" name="IMA Fungus">
        <title>Comparative genomic study of the Penicillium genus elucidates a diverse pangenome and 15 lateral gene transfer events.</title>
        <authorList>
            <person name="Petersen C."/>
            <person name="Sorensen T."/>
            <person name="Nielsen M.R."/>
            <person name="Sondergaard T.E."/>
            <person name="Sorensen J.L."/>
            <person name="Fitzpatrick D.A."/>
            <person name="Frisvad J.C."/>
            <person name="Nielsen K.L."/>
        </authorList>
    </citation>
    <scope>NUCLEOTIDE SEQUENCE</scope>
    <source>
        <strain evidence="5">IBT 30069</strain>
    </source>
</reference>
<sequence length="258" mass="29140">MMESVWYFGYGSNMKSSVMANRGITPLSVKVGLVPTFILTFDIFEIPYTEPSFESIALYPEKTEVAAEGVTIPPVHGVLYQLEREDYLRLVRSEGSGVGYDEITVEAYILETQADGTVIATEECIMAQTLKAKYPWRPNPGPSQRYMGLLLDGCKEHKLPSSYLRYLETLPVYVQADKISILQTTGSSLFLAFWGRVIRMLAQTTKVVVNDQGHAPLWLGWVIVGVYRLMWLWHDNIHAKIWRLGHGELINYGAVSNL</sequence>
<feature type="binding site" evidence="4">
    <location>
        <begin position="7"/>
        <end position="12"/>
    </location>
    <ligand>
        <name>substrate</name>
    </ligand>
</feature>
<dbReference type="PANTHER" id="PTHR12935:SF0">
    <property type="entry name" value="GAMMA-GLUTAMYLCYCLOTRANSFERASE"/>
    <property type="match status" value="1"/>
</dbReference>
<feature type="binding site" evidence="4">
    <location>
        <position position="146"/>
    </location>
    <ligand>
        <name>substrate</name>
    </ligand>
</feature>
<evidence type="ECO:0000313" key="5">
    <source>
        <dbReference type="EMBL" id="KAJ5107492.1"/>
    </source>
</evidence>
<dbReference type="AlphaFoldDB" id="A0A9W9KJE6"/>
<evidence type="ECO:0000256" key="2">
    <source>
        <dbReference type="ARBA" id="ARBA00023239"/>
    </source>
</evidence>
<evidence type="ECO:0000256" key="3">
    <source>
        <dbReference type="PIRSR" id="PIRSR617939-1"/>
    </source>
</evidence>
<feature type="active site" description="Proton acceptor" evidence="3">
    <location>
        <position position="94"/>
    </location>
</feature>
<evidence type="ECO:0000256" key="4">
    <source>
        <dbReference type="PIRSR" id="PIRSR617939-2"/>
    </source>
</evidence>
<comment type="caution">
    <text evidence="5">The sequence shown here is derived from an EMBL/GenBank/DDBJ whole genome shotgun (WGS) entry which is preliminary data.</text>
</comment>
<dbReference type="EMBL" id="JAPQKH010000003">
    <property type="protein sequence ID" value="KAJ5107492.1"/>
    <property type="molecule type" value="Genomic_DNA"/>
</dbReference>
<evidence type="ECO:0000256" key="1">
    <source>
        <dbReference type="ARBA" id="ARBA00012346"/>
    </source>
</evidence>
<dbReference type="OrthoDB" id="2017317at2759"/>